<name>A0A9P0W0I4_9ASCO</name>
<accession>A0A9P0W0I4</accession>
<comment type="subcellular location">
    <subcellularLocation>
        <location evidence="1">Golgi apparatus membrane</location>
        <topology evidence="1">Peripheral membrane protein</topology>
    </subcellularLocation>
</comment>
<keyword evidence="7" id="KW-0472">Membrane</keyword>
<dbReference type="Pfam" id="PF20663">
    <property type="entry name" value="COG4_N"/>
    <property type="match status" value="1"/>
</dbReference>
<dbReference type="OrthoDB" id="47059at2759"/>
<feature type="domain" description="COG4 transport protein middle alpha-helical bundle" evidence="10">
    <location>
        <begin position="202"/>
        <end position="548"/>
    </location>
</feature>
<dbReference type="Pfam" id="PF20662">
    <property type="entry name" value="COG4_C"/>
    <property type="match status" value="1"/>
</dbReference>
<evidence type="ECO:0000256" key="4">
    <source>
        <dbReference type="ARBA" id="ARBA00022448"/>
    </source>
</evidence>
<gene>
    <name evidence="11" type="ORF">CLIB1423_18S00826</name>
</gene>
<dbReference type="InterPro" id="IPR048682">
    <property type="entry name" value="COG4"/>
</dbReference>
<proteinExistence type="inferred from homology"/>
<keyword evidence="6" id="KW-0333">Golgi apparatus</keyword>
<evidence type="ECO:0000259" key="10">
    <source>
        <dbReference type="SMART" id="SM00762"/>
    </source>
</evidence>
<organism evidence="11 12">
    <name type="scientific">[Candida] railenensis</name>
    <dbReference type="NCBI Taxonomy" id="45579"/>
    <lineage>
        <taxon>Eukaryota</taxon>
        <taxon>Fungi</taxon>
        <taxon>Dikarya</taxon>
        <taxon>Ascomycota</taxon>
        <taxon>Saccharomycotina</taxon>
        <taxon>Pichiomycetes</taxon>
        <taxon>Debaryomycetaceae</taxon>
        <taxon>Kurtzmaniella</taxon>
    </lineage>
</organism>
<evidence type="ECO:0000256" key="3">
    <source>
        <dbReference type="ARBA" id="ARBA00020975"/>
    </source>
</evidence>
<evidence type="ECO:0000313" key="12">
    <source>
        <dbReference type="Proteomes" id="UP000837801"/>
    </source>
</evidence>
<dbReference type="SMART" id="SM00762">
    <property type="entry name" value="Cog4"/>
    <property type="match status" value="1"/>
</dbReference>
<comment type="similarity">
    <text evidence="2">Belongs to the COG4 family.</text>
</comment>
<sequence length="863" mass="96623">MESKRVSSYSYLRNGGRNGSGGGGSSIEVDLDSQLLKISAAFGSAQTTTDLHKLIKTIDSTTAQIDKTLSQKTVIESRKLQHELSGIELSRAKLSSTTEVSSQLSELFSSANDLGHTLTIKIKSLDSEINKVKDTLNFVTNIQLLKNNINQAFYALDHSDWETAAKCINTIKREVPEELINGEYASVVIPSTDVPELPTVTLSNWKVQLASTFQEKFNKAANDRDVPEMTKYFQLFPLIDNEEVGLACYSKFICSIIGDTSRSLIGSISGKQQMQSTTGVYSSIASQLFESISMMLSHHGPLIKKYYGATYEGALIFVINKIQGEIDSQIGLVSDTFYDVRRIDKVIQDVGLYKFPLLNRRLREGVAEDQQHQQQHSEFNGYDDQESEIVSVVSVGDLMGELASILHFWSLYCKFITTKYIQPPQGAPTELKLPQLIESSNFTSKIQSKLLPSFEILATYYFRRSIEKAISIEELPSLEPYLIASSTSTSPDQPPVSSVIDDTIFVLNTALRAIVDTSQPSAVKHFITEAYKIIHQDLLIGYIVKSLRENQPRYNSMLHLVQAPSASSSSHQSPGNTRSSTPVPDSIGAGSFFKGATTALGSVVNSTTAGAKEQSPKLINFVLLLNTLAMGQEYFTKIIDNIVRSNPEFLMQNFPFNNDSSKIEKIFTNEFLEPFISSTNKLIQENLIVLYNQSIRQNLTRLVNDFLPEVSNSYLIYSSSSLNDPTIMIKISSSWQALIRPYRQSFHKSLLFSKLLRLLVINLANLIEKKLMNVLEKFKVNELGALKLEKDLSFFISEVCEDNYDLREKFVRVTQLVLLVGMDDEEYDLSVQTIDNEGSEDDALGINWVLTPLERKKARQFRI</sequence>
<dbReference type="GO" id="GO:0000139">
    <property type="term" value="C:Golgi membrane"/>
    <property type="evidence" value="ECO:0007669"/>
    <property type="project" value="UniProtKB-SubCell"/>
</dbReference>
<evidence type="ECO:0000256" key="9">
    <source>
        <dbReference type="SAM" id="MobiDB-lite"/>
    </source>
</evidence>
<dbReference type="PANTHER" id="PTHR24016">
    <property type="entry name" value="CONSERVED OLIGOMERIC GOLGI COMPLEX SUBUNIT 4"/>
    <property type="match status" value="1"/>
</dbReference>
<reference evidence="11" key="1">
    <citation type="submission" date="2022-03" db="EMBL/GenBank/DDBJ databases">
        <authorList>
            <person name="Legras J.-L."/>
            <person name="Devillers H."/>
            <person name="Grondin C."/>
        </authorList>
    </citation>
    <scope>NUCLEOTIDE SEQUENCE</scope>
    <source>
        <strain evidence="11">CLIB 1423</strain>
    </source>
</reference>
<evidence type="ECO:0000256" key="5">
    <source>
        <dbReference type="ARBA" id="ARBA00022927"/>
    </source>
</evidence>
<protein>
    <recommendedName>
        <fullName evidence="3">Conserved oligomeric Golgi complex subunit 4</fullName>
    </recommendedName>
    <alternativeName>
        <fullName evidence="8">Component of oligomeric Golgi complex 4</fullName>
    </alternativeName>
</protein>
<keyword evidence="12" id="KW-1185">Reference proteome</keyword>
<feature type="region of interest" description="Disordered" evidence="9">
    <location>
        <begin position="565"/>
        <end position="584"/>
    </location>
</feature>
<evidence type="ECO:0000256" key="2">
    <source>
        <dbReference type="ARBA" id="ARBA00009215"/>
    </source>
</evidence>
<dbReference type="InterPro" id="IPR048684">
    <property type="entry name" value="COG4_C"/>
</dbReference>
<feature type="region of interest" description="Disordered" evidence="9">
    <location>
        <begin position="1"/>
        <end position="24"/>
    </location>
</feature>
<dbReference type="EMBL" id="CAKXYY010000018">
    <property type="protein sequence ID" value="CAH2354661.1"/>
    <property type="molecule type" value="Genomic_DNA"/>
</dbReference>
<evidence type="ECO:0000256" key="7">
    <source>
        <dbReference type="ARBA" id="ARBA00023136"/>
    </source>
</evidence>
<dbReference type="PANTHER" id="PTHR24016:SF0">
    <property type="entry name" value="CONSERVED OLIGOMERIC GOLGI COMPLEX SUBUNIT 4"/>
    <property type="match status" value="1"/>
</dbReference>
<dbReference type="Pfam" id="PF08318">
    <property type="entry name" value="COG4_m"/>
    <property type="match status" value="1"/>
</dbReference>
<keyword evidence="4" id="KW-0813">Transport</keyword>
<dbReference type="InterPro" id="IPR048680">
    <property type="entry name" value="COG4_N"/>
</dbReference>
<dbReference type="InterPro" id="IPR013167">
    <property type="entry name" value="COG4_M"/>
</dbReference>
<feature type="compositionally biased region" description="Polar residues" evidence="9">
    <location>
        <begin position="1"/>
        <end position="11"/>
    </location>
</feature>
<evidence type="ECO:0000256" key="6">
    <source>
        <dbReference type="ARBA" id="ARBA00023034"/>
    </source>
</evidence>
<evidence type="ECO:0000256" key="8">
    <source>
        <dbReference type="ARBA" id="ARBA00031340"/>
    </source>
</evidence>
<evidence type="ECO:0000256" key="1">
    <source>
        <dbReference type="ARBA" id="ARBA00004395"/>
    </source>
</evidence>
<comment type="caution">
    <text evidence="11">The sequence shown here is derived from an EMBL/GenBank/DDBJ whole genome shotgun (WGS) entry which is preliminary data.</text>
</comment>
<dbReference type="Proteomes" id="UP000837801">
    <property type="component" value="Unassembled WGS sequence"/>
</dbReference>
<dbReference type="GO" id="GO:0015031">
    <property type="term" value="P:protein transport"/>
    <property type="evidence" value="ECO:0007669"/>
    <property type="project" value="UniProtKB-KW"/>
</dbReference>
<keyword evidence="5" id="KW-0653">Protein transport</keyword>
<evidence type="ECO:0000313" key="11">
    <source>
        <dbReference type="EMBL" id="CAH2354661.1"/>
    </source>
</evidence>
<feature type="compositionally biased region" description="Low complexity" evidence="9">
    <location>
        <begin position="565"/>
        <end position="574"/>
    </location>
</feature>
<dbReference type="AlphaFoldDB" id="A0A9P0W0I4"/>
<dbReference type="Gene3D" id="1.20.58.1970">
    <property type="match status" value="1"/>
</dbReference>